<feature type="transmembrane region" description="Helical" evidence="6">
    <location>
        <begin position="35"/>
        <end position="54"/>
    </location>
</feature>
<keyword evidence="2" id="KW-1003">Cell membrane</keyword>
<dbReference type="RefSeq" id="WP_104752075.1">
    <property type="nucleotide sequence ID" value="NZ_FZMF01000014.1"/>
</dbReference>
<evidence type="ECO:0000256" key="2">
    <source>
        <dbReference type="ARBA" id="ARBA00022475"/>
    </source>
</evidence>
<evidence type="ECO:0000256" key="4">
    <source>
        <dbReference type="ARBA" id="ARBA00022989"/>
    </source>
</evidence>
<evidence type="ECO:0000256" key="5">
    <source>
        <dbReference type="ARBA" id="ARBA00023136"/>
    </source>
</evidence>
<evidence type="ECO:0000256" key="3">
    <source>
        <dbReference type="ARBA" id="ARBA00022692"/>
    </source>
</evidence>
<dbReference type="Pfam" id="PF01027">
    <property type="entry name" value="Bax1-I"/>
    <property type="match status" value="1"/>
</dbReference>
<proteinExistence type="inferred from homology"/>
<keyword evidence="4 6" id="KW-1133">Transmembrane helix</keyword>
<keyword evidence="8" id="KW-1185">Reference proteome</keyword>
<feature type="transmembrane region" description="Helical" evidence="6">
    <location>
        <begin position="115"/>
        <end position="135"/>
    </location>
</feature>
<dbReference type="PANTHER" id="PTHR23291:SF115">
    <property type="entry name" value="MODULATOR OF FTSH PROTEASE YCCA"/>
    <property type="match status" value="1"/>
</dbReference>
<evidence type="ECO:0000313" key="7">
    <source>
        <dbReference type="EMBL" id="MFC3847550.1"/>
    </source>
</evidence>
<gene>
    <name evidence="7" type="ORF">ACFOPX_03225</name>
</gene>
<evidence type="ECO:0000256" key="6">
    <source>
        <dbReference type="RuleBase" id="RU004379"/>
    </source>
</evidence>
<feature type="transmembrane region" description="Helical" evidence="6">
    <location>
        <begin position="84"/>
        <end position="109"/>
    </location>
</feature>
<keyword evidence="3 6" id="KW-0812">Transmembrane</keyword>
<reference evidence="8" key="1">
    <citation type="journal article" date="2019" name="Int. J. Syst. Evol. Microbiol.">
        <title>The Global Catalogue of Microorganisms (GCM) 10K type strain sequencing project: providing services to taxonomists for standard genome sequencing and annotation.</title>
        <authorList>
            <consortium name="The Broad Institute Genomics Platform"/>
            <consortium name="The Broad Institute Genome Sequencing Center for Infectious Disease"/>
            <person name="Wu L."/>
            <person name="Ma J."/>
        </authorList>
    </citation>
    <scope>NUCLEOTIDE SEQUENCE [LARGE SCALE GENOMIC DNA]</scope>
    <source>
        <strain evidence="8">CCUG 53816</strain>
    </source>
</reference>
<feature type="transmembrane region" description="Helical" evidence="6">
    <location>
        <begin position="147"/>
        <end position="165"/>
    </location>
</feature>
<protein>
    <submittedName>
        <fullName evidence="7">Bax inhibitor-1/YccA family protein</fullName>
    </submittedName>
</protein>
<dbReference type="EMBL" id="JBHRZO010000011">
    <property type="protein sequence ID" value="MFC3847550.1"/>
    <property type="molecule type" value="Genomic_DNA"/>
</dbReference>
<evidence type="ECO:0000313" key="8">
    <source>
        <dbReference type="Proteomes" id="UP001595783"/>
    </source>
</evidence>
<sequence length="231" mass="25271">MALYDRNVNVNPSIETSAQLDDTALVGFVKTTYKFFAASLLLATIGALVGFMNFQMAVQYKWVFFIAEFAAFFGLMFTRKMPTVNLLMLFAFTFLSGITLVPLLGFVIARAGTSAIWQALAMTTIVFGIMSVYAIKTKSDLANMGKMLFIAVIVVMVASLINLFLGSPMMQVAIAGVSVILFSLFIAYDTQNIIRGLYATPIEAATALYLDFLNVFVSLLQIFGIMGGKDE</sequence>
<organism evidence="7 8">
    <name type="scientific">Helicobacter baculiformis</name>
    <dbReference type="NCBI Taxonomy" id="427351"/>
    <lineage>
        <taxon>Bacteria</taxon>
        <taxon>Pseudomonadati</taxon>
        <taxon>Campylobacterota</taxon>
        <taxon>Epsilonproteobacteria</taxon>
        <taxon>Campylobacterales</taxon>
        <taxon>Helicobacteraceae</taxon>
        <taxon>Helicobacter</taxon>
    </lineage>
</organism>
<feature type="transmembrane region" description="Helical" evidence="6">
    <location>
        <begin position="60"/>
        <end position="77"/>
    </location>
</feature>
<dbReference type="PANTHER" id="PTHR23291">
    <property type="entry name" value="BAX INHIBITOR-RELATED"/>
    <property type="match status" value="1"/>
</dbReference>
<feature type="transmembrane region" description="Helical" evidence="6">
    <location>
        <begin position="208"/>
        <end position="228"/>
    </location>
</feature>
<comment type="caution">
    <text evidence="7">The sequence shown here is derived from an EMBL/GenBank/DDBJ whole genome shotgun (WGS) entry which is preliminary data.</text>
</comment>
<dbReference type="CDD" id="cd10432">
    <property type="entry name" value="BI-1-like_bacterial"/>
    <property type="match status" value="1"/>
</dbReference>
<comment type="subcellular location">
    <subcellularLocation>
        <location evidence="1">Cell membrane</location>
        <topology evidence="1">Multi-pass membrane protein</topology>
    </subcellularLocation>
</comment>
<dbReference type="Proteomes" id="UP001595783">
    <property type="component" value="Unassembled WGS sequence"/>
</dbReference>
<evidence type="ECO:0000256" key="1">
    <source>
        <dbReference type="ARBA" id="ARBA00004651"/>
    </source>
</evidence>
<accession>A0ABV7ZHA8</accession>
<keyword evidence="5 6" id="KW-0472">Membrane</keyword>
<name>A0ABV7ZHA8_9HELI</name>
<feature type="transmembrane region" description="Helical" evidence="6">
    <location>
        <begin position="171"/>
        <end position="188"/>
    </location>
</feature>
<comment type="similarity">
    <text evidence="6">Belongs to the BI1 family.</text>
</comment>
<dbReference type="InterPro" id="IPR006214">
    <property type="entry name" value="Bax_inhibitor_1-related"/>
</dbReference>